<dbReference type="SUPFAM" id="SSF56091">
    <property type="entry name" value="DNA ligase/mRNA capping enzyme, catalytic domain"/>
    <property type="match status" value="1"/>
</dbReference>
<gene>
    <name evidence="12" type="ORF">OVA965_LOCUS2529</name>
    <name evidence="13" type="ORF">TMI583_LOCUS2529</name>
</gene>
<evidence type="ECO:0000256" key="1">
    <source>
        <dbReference type="ARBA" id="ARBA00012722"/>
    </source>
</evidence>
<dbReference type="CDD" id="cd00462">
    <property type="entry name" value="PTH"/>
    <property type="match status" value="1"/>
</dbReference>
<evidence type="ECO:0000256" key="6">
    <source>
        <dbReference type="ARBA" id="ARBA00022801"/>
    </source>
</evidence>
<evidence type="ECO:0000256" key="4">
    <source>
        <dbReference type="ARBA" id="ARBA00022705"/>
    </source>
</evidence>
<keyword evidence="8" id="KW-0520">NAD</keyword>
<dbReference type="PROSITE" id="PS01055">
    <property type="entry name" value="DNA_LIGASE_N1"/>
    <property type="match status" value="1"/>
</dbReference>
<keyword evidence="9" id="KW-0234">DNA repair</keyword>
<feature type="domain" description="NAD-dependent DNA ligase N-terminal" evidence="11">
    <location>
        <begin position="148"/>
        <end position="526"/>
    </location>
</feature>
<dbReference type="Gene3D" id="3.40.50.1470">
    <property type="entry name" value="Peptidyl-tRNA hydrolase"/>
    <property type="match status" value="1"/>
</dbReference>
<keyword evidence="5" id="KW-0227">DNA damage</keyword>
<dbReference type="HAMAP" id="MF_00083">
    <property type="entry name" value="Pept_tRNA_hydro_bact"/>
    <property type="match status" value="1"/>
</dbReference>
<name>A0A8S2CRI1_9BILA</name>
<comment type="caution">
    <text evidence="12">The sequence shown here is derived from an EMBL/GenBank/DDBJ whole genome shotgun (WGS) entry which is preliminary data.</text>
</comment>
<dbReference type="Gene3D" id="3.30.470.30">
    <property type="entry name" value="DNA ligase/mRNA capping enzyme"/>
    <property type="match status" value="1"/>
</dbReference>
<dbReference type="GO" id="GO:0003911">
    <property type="term" value="F:DNA ligase (NAD+) activity"/>
    <property type="evidence" value="ECO:0007669"/>
    <property type="project" value="UniProtKB-EC"/>
</dbReference>
<comment type="catalytic activity">
    <reaction evidence="10">
        <text>NAD(+) + (deoxyribonucleotide)n-3'-hydroxyl + 5'-phospho-(deoxyribonucleotide)m = (deoxyribonucleotide)n+m + AMP + beta-nicotinamide D-nucleotide.</text>
        <dbReference type="EC" id="6.5.1.2"/>
    </reaction>
</comment>
<dbReference type="InterPro" id="IPR013840">
    <property type="entry name" value="DNAligase_N"/>
</dbReference>
<accession>A0A8S2CRI1</accession>
<evidence type="ECO:0000313" key="14">
    <source>
        <dbReference type="Proteomes" id="UP000677228"/>
    </source>
</evidence>
<evidence type="ECO:0000256" key="10">
    <source>
        <dbReference type="ARBA" id="ARBA00034005"/>
    </source>
</evidence>
<dbReference type="GO" id="GO:0006260">
    <property type="term" value="P:DNA replication"/>
    <property type="evidence" value="ECO:0007669"/>
    <property type="project" value="UniProtKB-KW"/>
</dbReference>
<keyword evidence="7" id="KW-0694">RNA-binding</keyword>
<dbReference type="EMBL" id="CAJNOK010000548">
    <property type="protein sequence ID" value="CAF0760611.1"/>
    <property type="molecule type" value="Genomic_DNA"/>
</dbReference>
<evidence type="ECO:0000256" key="5">
    <source>
        <dbReference type="ARBA" id="ARBA00022763"/>
    </source>
</evidence>
<dbReference type="InterPro" id="IPR013839">
    <property type="entry name" value="DNAligase_adenylation"/>
</dbReference>
<dbReference type="InterPro" id="IPR036416">
    <property type="entry name" value="Pept_tRNA_hydro_sf"/>
</dbReference>
<dbReference type="SUPFAM" id="SSF53178">
    <property type="entry name" value="Peptidyl-tRNA hydrolase-like"/>
    <property type="match status" value="1"/>
</dbReference>
<dbReference type="Proteomes" id="UP000682733">
    <property type="component" value="Unassembled WGS sequence"/>
</dbReference>
<dbReference type="EMBL" id="CAJOBA010000548">
    <property type="protein sequence ID" value="CAF3540358.1"/>
    <property type="molecule type" value="Genomic_DNA"/>
</dbReference>
<dbReference type="SMART" id="SM00532">
    <property type="entry name" value="LIGANc"/>
    <property type="match status" value="1"/>
</dbReference>
<dbReference type="InterPro" id="IPR018239">
    <property type="entry name" value="DNA_ligase_AS"/>
</dbReference>
<dbReference type="Pfam" id="PF03120">
    <property type="entry name" value="OB_DNA_ligase"/>
    <property type="match status" value="1"/>
</dbReference>
<dbReference type="EC" id="6.5.1.2" evidence="1"/>
<evidence type="ECO:0000313" key="12">
    <source>
        <dbReference type="EMBL" id="CAF0760611.1"/>
    </source>
</evidence>
<evidence type="ECO:0000256" key="3">
    <source>
        <dbReference type="ARBA" id="ARBA00022598"/>
    </source>
</evidence>
<protein>
    <recommendedName>
        <fullName evidence="1">DNA ligase (NAD(+))</fullName>
        <ecNumber evidence="1">6.5.1.2</ecNumber>
    </recommendedName>
</protein>
<sequence>METKLIIGLGNPGREFENTRHNVGFDSVNLLAKKLGLTFHPFGAEAEIASTVIGEIRLLIVKPLTYMNLSGSAAQKVCSFYKVNASNVLVIADDADLPTGSIRLRAKGSAGGQKGLSDIIVRLNTEEIKRIKIGIGRPLHGSLADYVLSKITLSDRPLIEKALFAPTVSDAEYDSLLQELKKLELKTKFDSFSNSQKVGAPVFGPFAKVLHKIPMISLDNAFNENDLLRFTNNVKKICPINEEPKYVVEPKIDGVSIALHYENGKLTKAVTRGDGEYGEDVTANARTINFVPLNINFNQDLEVRGEIYISHEDFRLLNLEQKESNLNLFANARNAASGSLRQLDPQITARRRLSFCAYSVPQIIPEIKTQIEALLFLKKINFKNVNNYFSTNTYDGLKEYIQTFNRTKLPFSVDGLVIKVNRFSDQNLLGHTSRFPKWALAYKFPYESQFTELKAITHSVGRTGRINYQAELKPIILLGTEVSAATLHNADYIEQLDLRVGDIVELYKAGEVIPKVAGPVLSRRNADLSK</sequence>
<keyword evidence="6" id="KW-0378">Hydrolase</keyword>
<dbReference type="InterPro" id="IPR012340">
    <property type="entry name" value="NA-bd_OB-fold"/>
</dbReference>
<dbReference type="CDD" id="cd00114">
    <property type="entry name" value="LIGANc"/>
    <property type="match status" value="1"/>
</dbReference>
<keyword evidence="2" id="KW-0820">tRNA-binding</keyword>
<evidence type="ECO:0000259" key="11">
    <source>
        <dbReference type="SMART" id="SM00532"/>
    </source>
</evidence>
<dbReference type="NCBIfam" id="NF005932">
    <property type="entry name" value="PRK07956.1"/>
    <property type="match status" value="1"/>
</dbReference>
<dbReference type="GO" id="GO:0006281">
    <property type="term" value="P:DNA repair"/>
    <property type="evidence" value="ECO:0007669"/>
    <property type="project" value="UniProtKB-KW"/>
</dbReference>
<keyword evidence="3" id="KW-0436">Ligase</keyword>
<evidence type="ECO:0000256" key="7">
    <source>
        <dbReference type="ARBA" id="ARBA00022884"/>
    </source>
</evidence>
<dbReference type="NCBIfam" id="TIGR00447">
    <property type="entry name" value="pth"/>
    <property type="match status" value="1"/>
</dbReference>
<dbReference type="PANTHER" id="PTHR17224:SF1">
    <property type="entry name" value="PEPTIDYL-TRNA HYDROLASE"/>
    <property type="match status" value="1"/>
</dbReference>
<dbReference type="Gene3D" id="2.40.50.140">
    <property type="entry name" value="Nucleic acid-binding proteins"/>
    <property type="match status" value="1"/>
</dbReference>
<evidence type="ECO:0000313" key="13">
    <source>
        <dbReference type="EMBL" id="CAF3540358.1"/>
    </source>
</evidence>
<dbReference type="InterPro" id="IPR004150">
    <property type="entry name" value="NAD_DNA_ligase_OB"/>
</dbReference>
<evidence type="ECO:0000256" key="9">
    <source>
        <dbReference type="ARBA" id="ARBA00023204"/>
    </source>
</evidence>
<dbReference type="Pfam" id="PF01195">
    <property type="entry name" value="Pept_tRNA_hydro"/>
    <property type="match status" value="1"/>
</dbReference>
<dbReference type="GO" id="GO:0000049">
    <property type="term" value="F:tRNA binding"/>
    <property type="evidence" value="ECO:0007669"/>
    <property type="project" value="UniProtKB-KW"/>
</dbReference>
<proteinExistence type="inferred from homology"/>
<reference evidence="12" key="1">
    <citation type="submission" date="2021-02" db="EMBL/GenBank/DDBJ databases">
        <authorList>
            <person name="Nowell W R."/>
        </authorList>
    </citation>
    <scope>NUCLEOTIDE SEQUENCE</scope>
</reference>
<keyword evidence="4" id="KW-0235">DNA replication</keyword>
<dbReference type="InterPro" id="IPR001328">
    <property type="entry name" value="Pept_tRNA_hydro"/>
</dbReference>
<dbReference type="SUPFAM" id="SSF50249">
    <property type="entry name" value="Nucleic acid-binding proteins"/>
    <property type="match status" value="1"/>
</dbReference>
<dbReference type="GO" id="GO:0004045">
    <property type="term" value="F:peptidyl-tRNA hydrolase activity"/>
    <property type="evidence" value="ECO:0007669"/>
    <property type="project" value="InterPro"/>
</dbReference>
<evidence type="ECO:0000256" key="2">
    <source>
        <dbReference type="ARBA" id="ARBA00022555"/>
    </source>
</evidence>
<dbReference type="PANTHER" id="PTHR17224">
    <property type="entry name" value="PEPTIDYL-TRNA HYDROLASE"/>
    <property type="match status" value="1"/>
</dbReference>
<dbReference type="Pfam" id="PF01653">
    <property type="entry name" value="DNA_ligase_aden"/>
    <property type="match status" value="1"/>
</dbReference>
<dbReference type="Proteomes" id="UP000677228">
    <property type="component" value="Unassembled WGS sequence"/>
</dbReference>
<evidence type="ECO:0000256" key="8">
    <source>
        <dbReference type="ARBA" id="ARBA00023027"/>
    </source>
</evidence>
<organism evidence="12 14">
    <name type="scientific">Didymodactylos carnosus</name>
    <dbReference type="NCBI Taxonomy" id="1234261"/>
    <lineage>
        <taxon>Eukaryota</taxon>
        <taxon>Metazoa</taxon>
        <taxon>Spiralia</taxon>
        <taxon>Gnathifera</taxon>
        <taxon>Rotifera</taxon>
        <taxon>Eurotatoria</taxon>
        <taxon>Bdelloidea</taxon>
        <taxon>Philodinida</taxon>
        <taxon>Philodinidae</taxon>
        <taxon>Didymodactylos</taxon>
    </lineage>
</organism>
<dbReference type="AlphaFoldDB" id="A0A8S2CRI1"/>